<feature type="non-terminal residue" evidence="1">
    <location>
        <position position="1"/>
    </location>
</feature>
<evidence type="ECO:0000313" key="1">
    <source>
        <dbReference type="EMBL" id="GAH31864.1"/>
    </source>
</evidence>
<comment type="caution">
    <text evidence="1">The sequence shown here is derived from an EMBL/GenBank/DDBJ whole genome shotgun (WGS) entry which is preliminary data.</text>
</comment>
<reference evidence="1" key="1">
    <citation type="journal article" date="2014" name="Front. Microbiol.">
        <title>High frequency of phylogenetically diverse reductive dehalogenase-homologous genes in deep subseafloor sedimentary metagenomes.</title>
        <authorList>
            <person name="Kawai M."/>
            <person name="Futagami T."/>
            <person name="Toyoda A."/>
            <person name="Takaki Y."/>
            <person name="Nishi S."/>
            <person name="Hori S."/>
            <person name="Arai W."/>
            <person name="Tsubouchi T."/>
            <person name="Morono Y."/>
            <person name="Uchiyama I."/>
            <person name="Ito T."/>
            <person name="Fujiyama A."/>
            <person name="Inagaki F."/>
            <person name="Takami H."/>
        </authorList>
    </citation>
    <scope>NUCLEOTIDE SEQUENCE</scope>
    <source>
        <strain evidence="1">Expedition CK06-06</strain>
    </source>
</reference>
<name>X1FR72_9ZZZZ</name>
<protein>
    <recommendedName>
        <fullName evidence="2">Terminase large subunit gp17-like C-terminal domain-containing protein</fullName>
    </recommendedName>
</protein>
<organism evidence="1">
    <name type="scientific">marine sediment metagenome</name>
    <dbReference type="NCBI Taxonomy" id="412755"/>
    <lineage>
        <taxon>unclassified sequences</taxon>
        <taxon>metagenomes</taxon>
        <taxon>ecological metagenomes</taxon>
    </lineage>
</organism>
<gene>
    <name evidence="1" type="ORF">S03H2_21719</name>
</gene>
<accession>X1FR72</accession>
<evidence type="ECO:0008006" key="2">
    <source>
        <dbReference type="Google" id="ProtNLM"/>
    </source>
</evidence>
<dbReference type="Gene3D" id="3.30.420.240">
    <property type="match status" value="1"/>
</dbReference>
<sequence length="151" mass="17666">DGNQVYLDRFKEIDWKIQRERIKFISEKYNDAQIWVDATGVGDPIFEDLVNMGLDVQPYKFTNTSKKQLIQSLMISLEQEKIRILVRDEENGKVQFNEMVIFEYEMTSSGLIRYQAPDGYHDDCVIALSLSNWGVQNGKPSFSGWSKEDWR</sequence>
<proteinExistence type="predicted"/>
<dbReference type="AlphaFoldDB" id="X1FR72"/>
<dbReference type="EMBL" id="BARU01011595">
    <property type="protein sequence ID" value="GAH31864.1"/>
    <property type="molecule type" value="Genomic_DNA"/>
</dbReference>